<dbReference type="EMBL" id="JBHSPA010000054">
    <property type="protein sequence ID" value="MFC5830357.1"/>
    <property type="molecule type" value="Genomic_DNA"/>
</dbReference>
<comment type="similarity">
    <text evidence="3">Belongs to the aldehyde dehydrogenase family.</text>
</comment>
<evidence type="ECO:0000259" key="4">
    <source>
        <dbReference type="Pfam" id="PF00171"/>
    </source>
</evidence>
<evidence type="ECO:0000313" key="6">
    <source>
        <dbReference type="Proteomes" id="UP001596058"/>
    </source>
</evidence>
<evidence type="ECO:0000256" key="2">
    <source>
        <dbReference type="PROSITE-ProRule" id="PRU10007"/>
    </source>
</evidence>
<dbReference type="InterPro" id="IPR016163">
    <property type="entry name" value="Ald_DH_C"/>
</dbReference>
<dbReference type="InterPro" id="IPR029510">
    <property type="entry name" value="Ald_DH_CS_GLU"/>
</dbReference>
<evidence type="ECO:0000256" key="3">
    <source>
        <dbReference type="RuleBase" id="RU003345"/>
    </source>
</evidence>
<dbReference type="PROSITE" id="PS00687">
    <property type="entry name" value="ALDEHYDE_DEHYDR_GLU"/>
    <property type="match status" value="1"/>
</dbReference>
<keyword evidence="6" id="KW-1185">Reference proteome</keyword>
<dbReference type="Gene3D" id="3.40.605.10">
    <property type="entry name" value="Aldehyde Dehydrogenase, Chain A, domain 1"/>
    <property type="match status" value="1"/>
</dbReference>
<reference evidence="6" key="1">
    <citation type="journal article" date="2019" name="Int. J. Syst. Evol. Microbiol.">
        <title>The Global Catalogue of Microorganisms (GCM) 10K type strain sequencing project: providing services to taxonomists for standard genome sequencing and annotation.</title>
        <authorList>
            <consortium name="The Broad Institute Genomics Platform"/>
            <consortium name="The Broad Institute Genome Sequencing Center for Infectious Disease"/>
            <person name="Wu L."/>
            <person name="Ma J."/>
        </authorList>
    </citation>
    <scope>NUCLEOTIDE SEQUENCE [LARGE SCALE GENOMIC DNA]</scope>
    <source>
        <strain evidence="6">CCUG 53903</strain>
    </source>
</reference>
<dbReference type="InterPro" id="IPR016161">
    <property type="entry name" value="Ald_DH/histidinol_DH"/>
</dbReference>
<accession>A0ABW1CXC6</accession>
<name>A0ABW1CXC6_9ACTN</name>
<protein>
    <submittedName>
        <fullName evidence="5">Aldehyde dehydrogenase</fullName>
    </submittedName>
</protein>
<dbReference type="Gene3D" id="3.40.309.10">
    <property type="entry name" value="Aldehyde Dehydrogenase, Chain A, domain 2"/>
    <property type="match status" value="1"/>
</dbReference>
<dbReference type="Proteomes" id="UP001596058">
    <property type="component" value="Unassembled WGS sequence"/>
</dbReference>
<dbReference type="PROSITE" id="PS00070">
    <property type="entry name" value="ALDEHYDE_DEHYDR_CYS"/>
    <property type="match status" value="1"/>
</dbReference>
<proteinExistence type="inferred from homology"/>
<dbReference type="CDD" id="cd07114">
    <property type="entry name" value="ALDH_DhaS"/>
    <property type="match status" value="1"/>
</dbReference>
<feature type="active site" evidence="2">
    <location>
        <position position="251"/>
    </location>
</feature>
<feature type="domain" description="Aldehyde dehydrogenase" evidence="4">
    <location>
        <begin position="15"/>
        <end position="476"/>
    </location>
</feature>
<dbReference type="InterPro" id="IPR015590">
    <property type="entry name" value="Aldehyde_DH_dom"/>
</dbReference>
<dbReference type="PANTHER" id="PTHR11699">
    <property type="entry name" value="ALDEHYDE DEHYDROGENASE-RELATED"/>
    <property type="match status" value="1"/>
</dbReference>
<dbReference type="InterPro" id="IPR016162">
    <property type="entry name" value="Ald_DH_N"/>
</dbReference>
<dbReference type="RefSeq" id="WP_379519845.1">
    <property type="nucleotide sequence ID" value="NZ_JBHSPA010000054.1"/>
</dbReference>
<dbReference type="SUPFAM" id="SSF53720">
    <property type="entry name" value="ALDH-like"/>
    <property type="match status" value="1"/>
</dbReference>
<gene>
    <name evidence="5" type="ORF">ACFPZ3_41430</name>
</gene>
<dbReference type="Pfam" id="PF00171">
    <property type="entry name" value="Aldedh"/>
    <property type="match status" value="1"/>
</dbReference>
<dbReference type="InterPro" id="IPR016160">
    <property type="entry name" value="Ald_DH_CS_CYS"/>
</dbReference>
<evidence type="ECO:0000256" key="1">
    <source>
        <dbReference type="ARBA" id="ARBA00023002"/>
    </source>
</evidence>
<sequence>MSMLHEDRLFIGGEWQAPKSGARLESIDPSTEEVWATVPDAGPADVDLAVAAAREALDGPWSRLTATRRGRLLTELAALLERDATSLGELESRDNGKPLRDTVGEVRRAAEWLRYYGGAADKLQGDVIPYRPGAHAFTRLEPVGVVGAVTPWNSPISLYAWKLGPALATGNVVVLKPAEQTSVSALAFARLVHDAGLPPGVVNIVPGRGAGAGHALVSHPGVDKISFTGSYETARQIMRSAADGLKRVSFECGGKSPHIVFADADLERAITVATHSAFRSTGQSCSAGSRLLVQREVYDEVLDALTARAERIRVGPALDPRTHIGPQTSAEQLDKTRRYIELGLDEGGRVVTGGGRPLGLDRGYFVQPTVFEGLANGSRLAQEEVFGPVLTVIPFDTEEEAVAIANDTTYGLVAGLWTRDVGRAHRVSERLQAGLVSVNTFRPVHWTLPYGGYKQSGLGRENGLAVLREYVEVKSVVVDYGDDAPEDPFAD</sequence>
<keyword evidence="1 3" id="KW-0560">Oxidoreductase</keyword>
<evidence type="ECO:0000313" key="5">
    <source>
        <dbReference type="EMBL" id="MFC5830357.1"/>
    </source>
</evidence>
<comment type="caution">
    <text evidence="5">The sequence shown here is derived from an EMBL/GenBank/DDBJ whole genome shotgun (WGS) entry which is preliminary data.</text>
</comment>
<organism evidence="5 6">
    <name type="scientific">Nonomuraea insulae</name>
    <dbReference type="NCBI Taxonomy" id="1616787"/>
    <lineage>
        <taxon>Bacteria</taxon>
        <taxon>Bacillati</taxon>
        <taxon>Actinomycetota</taxon>
        <taxon>Actinomycetes</taxon>
        <taxon>Streptosporangiales</taxon>
        <taxon>Streptosporangiaceae</taxon>
        <taxon>Nonomuraea</taxon>
    </lineage>
</organism>